<accession>A0A453F1L1</accession>
<reference evidence="2" key="2">
    <citation type="journal article" date="2017" name="Nat. Plants">
        <title>The Aegilops tauschii genome reveals multiple impacts of transposons.</title>
        <authorList>
            <person name="Zhao G."/>
            <person name="Zou C."/>
            <person name="Li K."/>
            <person name="Wang K."/>
            <person name="Li T."/>
            <person name="Gao L."/>
            <person name="Zhang X."/>
            <person name="Wang H."/>
            <person name="Yang Z."/>
            <person name="Liu X."/>
            <person name="Jiang W."/>
            <person name="Mao L."/>
            <person name="Kong X."/>
            <person name="Jiao Y."/>
            <person name="Jia J."/>
        </authorList>
    </citation>
    <scope>NUCLEOTIDE SEQUENCE [LARGE SCALE GENOMIC DNA]</scope>
    <source>
        <strain evidence="2">cv. AL8/78</strain>
    </source>
</reference>
<reference evidence="1" key="5">
    <citation type="journal article" date="2021" name="G3 (Bethesda)">
        <title>Aegilops tauschii genome assembly Aet v5.0 features greater sequence contiguity and improved annotation.</title>
        <authorList>
            <person name="Wang L."/>
            <person name="Zhu T."/>
            <person name="Rodriguez J.C."/>
            <person name="Deal K.R."/>
            <person name="Dubcovsky J."/>
            <person name="McGuire P.E."/>
            <person name="Lux T."/>
            <person name="Spannagl M."/>
            <person name="Mayer K.F.X."/>
            <person name="Baldrich P."/>
            <person name="Meyers B.C."/>
            <person name="Huo N."/>
            <person name="Gu Y.Q."/>
            <person name="Zhou H."/>
            <person name="Devos K.M."/>
            <person name="Bennetzen J.L."/>
            <person name="Unver T."/>
            <person name="Budak H."/>
            <person name="Gulick P.J."/>
            <person name="Galiba G."/>
            <person name="Kalapos B."/>
            <person name="Nelson D.R."/>
            <person name="Li P."/>
            <person name="You F.M."/>
            <person name="Luo M.C."/>
            <person name="Dvorak J."/>
        </authorList>
    </citation>
    <scope>NUCLEOTIDE SEQUENCE [LARGE SCALE GENOMIC DNA]</scope>
    <source>
        <strain evidence="1">cv. AL8/78</strain>
    </source>
</reference>
<protein>
    <submittedName>
        <fullName evidence="1">Uncharacterized protein</fullName>
    </submittedName>
</protein>
<evidence type="ECO:0000313" key="2">
    <source>
        <dbReference type="Proteomes" id="UP000015105"/>
    </source>
</evidence>
<dbReference type="AlphaFoldDB" id="A0A453F1L1"/>
<reference evidence="2" key="1">
    <citation type="journal article" date="2014" name="Science">
        <title>Ancient hybridizations among the ancestral genomes of bread wheat.</title>
        <authorList>
            <consortium name="International Wheat Genome Sequencing Consortium,"/>
            <person name="Marcussen T."/>
            <person name="Sandve S.R."/>
            <person name="Heier L."/>
            <person name="Spannagl M."/>
            <person name="Pfeifer M."/>
            <person name="Jakobsen K.S."/>
            <person name="Wulff B.B."/>
            <person name="Steuernagel B."/>
            <person name="Mayer K.F."/>
            <person name="Olsen O.A."/>
        </authorList>
    </citation>
    <scope>NUCLEOTIDE SEQUENCE [LARGE SCALE GENOMIC DNA]</scope>
    <source>
        <strain evidence="2">cv. AL8/78</strain>
    </source>
</reference>
<reference evidence="1" key="4">
    <citation type="submission" date="2019-03" db="UniProtKB">
        <authorList>
            <consortium name="EnsemblPlants"/>
        </authorList>
    </citation>
    <scope>IDENTIFICATION</scope>
</reference>
<organism evidence="1 2">
    <name type="scientific">Aegilops tauschii subsp. strangulata</name>
    <name type="common">Goatgrass</name>
    <dbReference type="NCBI Taxonomy" id="200361"/>
    <lineage>
        <taxon>Eukaryota</taxon>
        <taxon>Viridiplantae</taxon>
        <taxon>Streptophyta</taxon>
        <taxon>Embryophyta</taxon>
        <taxon>Tracheophyta</taxon>
        <taxon>Spermatophyta</taxon>
        <taxon>Magnoliopsida</taxon>
        <taxon>Liliopsida</taxon>
        <taxon>Poales</taxon>
        <taxon>Poaceae</taxon>
        <taxon>BOP clade</taxon>
        <taxon>Pooideae</taxon>
        <taxon>Triticodae</taxon>
        <taxon>Triticeae</taxon>
        <taxon>Triticinae</taxon>
        <taxon>Aegilops</taxon>
    </lineage>
</organism>
<sequence length="162" mass="18798">MDLIYVIISILHHSGSPKMCKMSVSRLKEYVAYKWSKYEFAKHLEEIIANHKKLFWVSSFFRSGKLQETVPEEFHNYLTILYLQAKQESMCFPNPSVNDKLLRTPTCLTLNTTRTQNSYDQNEDDLEVVCNPIRNFLEAQSIGDKESSAIISDCKYRSAVCI</sequence>
<name>A0A453F1L1_AEGTS</name>
<dbReference type="Proteomes" id="UP000015105">
    <property type="component" value="Chromosome 3D"/>
</dbReference>
<reference evidence="1" key="3">
    <citation type="journal article" date="2017" name="Nature">
        <title>Genome sequence of the progenitor of the wheat D genome Aegilops tauschii.</title>
        <authorList>
            <person name="Luo M.C."/>
            <person name="Gu Y.Q."/>
            <person name="Puiu D."/>
            <person name="Wang H."/>
            <person name="Twardziok S.O."/>
            <person name="Deal K.R."/>
            <person name="Huo N."/>
            <person name="Zhu T."/>
            <person name="Wang L."/>
            <person name="Wang Y."/>
            <person name="McGuire P.E."/>
            <person name="Liu S."/>
            <person name="Long H."/>
            <person name="Ramasamy R.K."/>
            <person name="Rodriguez J.C."/>
            <person name="Van S.L."/>
            <person name="Yuan L."/>
            <person name="Wang Z."/>
            <person name="Xia Z."/>
            <person name="Xiao L."/>
            <person name="Anderson O.D."/>
            <person name="Ouyang S."/>
            <person name="Liang Y."/>
            <person name="Zimin A.V."/>
            <person name="Pertea G."/>
            <person name="Qi P."/>
            <person name="Bennetzen J.L."/>
            <person name="Dai X."/>
            <person name="Dawson M.W."/>
            <person name="Muller H.G."/>
            <person name="Kugler K."/>
            <person name="Rivarola-Duarte L."/>
            <person name="Spannagl M."/>
            <person name="Mayer K.F.X."/>
            <person name="Lu F.H."/>
            <person name="Bevan M.W."/>
            <person name="Leroy P."/>
            <person name="Li P."/>
            <person name="You F.M."/>
            <person name="Sun Q."/>
            <person name="Liu Z."/>
            <person name="Lyons E."/>
            <person name="Wicker T."/>
            <person name="Salzberg S.L."/>
            <person name="Devos K.M."/>
            <person name="Dvorak J."/>
        </authorList>
    </citation>
    <scope>NUCLEOTIDE SEQUENCE [LARGE SCALE GENOMIC DNA]</scope>
    <source>
        <strain evidence="1">cv. AL8/78</strain>
    </source>
</reference>
<keyword evidence="2" id="KW-1185">Reference proteome</keyword>
<dbReference type="Gramene" id="AET3Gv20538900.23">
    <property type="protein sequence ID" value="AET3Gv20538900.23"/>
    <property type="gene ID" value="AET3Gv20538900"/>
</dbReference>
<proteinExistence type="predicted"/>
<evidence type="ECO:0000313" key="1">
    <source>
        <dbReference type="EnsemblPlants" id="AET3Gv20538900.18"/>
    </source>
</evidence>
<dbReference type="EnsemblPlants" id="AET3Gv20538900.18">
    <property type="protein sequence ID" value="AET3Gv20538900.18"/>
    <property type="gene ID" value="AET3Gv20538900"/>
</dbReference>
<dbReference type="EnsemblPlants" id="AET3Gv20538900.23">
    <property type="protein sequence ID" value="AET3Gv20538900.23"/>
    <property type="gene ID" value="AET3Gv20538900"/>
</dbReference>
<dbReference type="Gramene" id="AET3Gv20538900.18">
    <property type="protein sequence ID" value="AET3Gv20538900.18"/>
    <property type="gene ID" value="AET3Gv20538900"/>
</dbReference>